<feature type="compositionally biased region" description="Basic and acidic residues" evidence="1">
    <location>
        <begin position="96"/>
        <end position="110"/>
    </location>
</feature>
<dbReference type="Proteomes" id="UP001044222">
    <property type="component" value="Chromosome 15"/>
</dbReference>
<evidence type="ECO:0000313" key="3">
    <source>
        <dbReference type="Proteomes" id="UP001044222"/>
    </source>
</evidence>
<evidence type="ECO:0000256" key="1">
    <source>
        <dbReference type="SAM" id="MobiDB-lite"/>
    </source>
</evidence>
<feature type="compositionally biased region" description="Polar residues" evidence="1">
    <location>
        <begin position="374"/>
        <end position="395"/>
    </location>
</feature>
<feature type="region of interest" description="Disordered" evidence="1">
    <location>
        <begin position="229"/>
        <end position="254"/>
    </location>
</feature>
<feature type="region of interest" description="Disordered" evidence="1">
    <location>
        <begin position="75"/>
        <end position="110"/>
    </location>
</feature>
<comment type="caution">
    <text evidence="2">The sequence shown here is derived from an EMBL/GenBank/DDBJ whole genome shotgun (WGS) entry which is preliminary data.</text>
</comment>
<keyword evidence="3" id="KW-1185">Reference proteome</keyword>
<sequence length="395" mass="42797">MCMALGGTSSTSSIWRTRSCWSTCPPARVPLPPADPPHPRLPQPRLLAAPAANHALPDLPVADRMAVEMMVDAQLEPRESPSPPAAPAAWAAPEPPQEREPLGVPKEREPVGLRGSLGFSVSFSDMVEQSYSDRVTEGGMAEAFDATMDRSVRLADEPLELSDMADTLAELVGGRGAFTSLLGLSDTQMDRLIRLGEQKNVDADQEQERQELRAWMRKRQREMLAEYRRQREERREREHRPFTPSTTQTLTSRELSTNKKMKEMKEKTLLLEHHTQRAREACSLITELLAPSPALSTLTKAPSPRAPIRASAGPRATCHRAPIRAAAGPRAPSPRAPFRAAAGQCHVASAGPRGGGGGALRSPCPLLHGGAPQRQESSSPATASSTDLVPSQIPV</sequence>
<dbReference type="PANTHER" id="PTHR14492:SF4">
    <property type="entry name" value="CILIOGENESIS AND PLANAR POLARITY EFFECTOR 1"/>
    <property type="match status" value="1"/>
</dbReference>
<reference evidence="2" key="1">
    <citation type="submission" date="2021-01" db="EMBL/GenBank/DDBJ databases">
        <title>A chromosome-scale assembly of European eel, Anguilla anguilla.</title>
        <authorList>
            <person name="Henkel C."/>
            <person name="Jong-Raadsen S.A."/>
            <person name="Dufour S."/>
            <person name="Weltzien F.-A."/>
            <person name="Palstra A.P."/>
            <person name="Pelster B."/>
            <person name="Spaink H.P."/>
            <person name="Van Den Thillart G.E."/>
            <person name="Jansen H."/>
            <person name="Zahm M."/>
            <person name="Klopp C."/>
            <person name="Cedric C."/>
            <person name="Louis A."/>
            <person name="Berthelot C."/>
            <person name="Parey E."/>
            <person name="Roest Crollius H."/>
            <person name="Montfort J."/>
            <person name="Robinson-Rechavi M."/>
            <person name="Bucao C."/>
            <person name="Bouchez O."/>
            <person name="Gislard M."/>
            <person name="Lluch J."/>
            <person name="Milhes M."/>
            <person name="Lampietro C."/>
            <person name="Lopez Roques C."/>
            <person name="Donnadieu C."/>
            <person name="Braasch I."/>
            <person name="Desvignes T."/>
            <person name="Postlethwait J."/>
            <person name="Bobe J."/>
            <person name="Guiguen Y."/>
            <person name="Dirks R."/>
        </authorList>
    </citation>
    <scope>NUCLEOTIDE SEQUENCE</scope>
    <source>
        <strain evidence="2">Tag_6206</strain>
        <tissue evidence="2">Liver</tissue>
    </source>
</reference>
<dbReference type="InterPro" id="IPR028236">
    <property type="entry name" value="CPLANE1"/>
</dbReference>
<proteinExistence type="predicted"/>
<dbReference type="EMBL" id="JAFIRN010000015">
    <property type="protein sequence ID" value="KAG5834758.1"/>
    <property type="molecule type" value="Genomic_DNA"/>
</dbReference>
<evidence type="ECO:0000313" key="2">
    <source>
        <dbReference type="EMBL" id="KAG5834758.1"/>
    </source>
</evidence>
<dbReference type="GO" id="GO:0035869">
    <property type="term" value="C:ciliary transition zone"/>
    <property type="evidence" value="ECO:0007669"/>
    <property type="project" value="TreeGrafter"/>
</dbReference>
<dbReference type="AlphaFoldDB" id="A0A9D3LY27"/>
<accession>A0A9D3LY27</accession>
<organism evidence="2 3">
    <name type="scientific">Anguilla anguilla</name>
    <name type="common">European freshwater eel</name>
    <name type="synonym">Muraena anguilla</name>
    <dbReference type="NCBI Taxonomy" id="7936"/>
    <lineage>
        <taxon>Eukaryota</taxon>
        <taxon>Metazoa</taxon>
        <taxon>Chordata</taxon>
        <taxon>Craniata</taxon>
        <taxon>Vertebrata</taxon>
        <taxon>Euteleostomi</taxon>
        <taxon>Actinopterygii</taxon>
        <taxon>Neopterygii</taxon>
        <taxon>Teleostei</taxon>
        <taxon>Anguilliformes</taxon>
        <taxon>Anguillidae</taxon>
        <taxon>Anguilla</taxon>
    </lineage>
</organism>
<feature type="compositionally biased region" description="Low complexity" evidence="1">
    <location>
        <begin position="301"/>
        <end position="316"/>
    </location>
</feature>
<feature type="region of interest" description="Disordered" evidence="1">
    <location>
        <begin position="296"/>
        <end position="395"/>
    </location>
</feature>
<dbReference type="Pfam" id="PF15392">
    <property type="entry name" value="Joubert"/>
    <property type="match status" value="1"/>
</dbReference>
<feature type="compositionally biased region" description="Polar residues" evidence="1">
    <location>
        <begin position="243"/>
        <end position="254"/>
    </location>
</feature>
<dbReference type="GO" id="GO:0060271">
    <property type="term" value="P:cilium assembly"/>
    <property type="evidence" value="ECO:0007669"/>
    <property type="project" value="TreeGrafter"/>
</dbReference>
<feature type="compositionally biased region" description="Basic and acidic residues" evidence="1">
    <location>
        <begin position="229"/>
        <end position="241"/>
    </location>
</feature>
<name>A0A9D3LY27_ANGAN</name>
<dbReference type="PANTHER" id="PTHR14492">
    <property type="entry name" value="JBTS17"/>
    <property type="match status" value="1"/>
</dbReference>
<gene>
    <name evidence="2" type="ORF">ANANG_G00264960</name>
</gene>
<protein>
    <submittedName>
        <fullName evidence="2">Uncharacterized protein</fullName>
    </submittedName>
</protein>